<gene>
    <name evidence="2" type="ORF">C8A01DRAFT_19671</name>
</gene>
<evidence type="ECO:0000256" key="1">
    <source>
        <dbReference type="SAM" id="MobiDB-lite"/>
    </source>
</evidence>
<evidence type="ECO:0000313" key="3">
    <source>
        <dbReference type="Proteomes" id="UP001303115"/>
    </source>
</evidence>
<name>A0AAN6PAR1_9PEZI</name>
<organism evidence="2 3">
    <name type="scientific">Parachaetomium inaequale</name>
    <dbReference type="NCBI Taxonomy" id="2588326"/>
    <lineage>
        <taxon>Eukaryota</taxon>
        <taxon>Fungi</taxon>
        <taxon>Dikarya</taxon>
        <taxon>Ascomycota</taxon>
        <taxon>Pezizomycotina</taxon>
        <taxon>Sordariomycetes</taxon>
        <taxon>Sordariomycetidae</taxon>
        <taxon>Sordariales</taxon>
        <taxon>Chaetomiaceae</taxon>
        <taxon>Parachaetomium</taxon>
    </lineage>
</organism>
<proteinExistence type="predicted"/>
<dbReference type="AlphaFoldDB" id="A0AAN6PAR1"/>
<comment type="caution">
    <text evidence="2">The sequence shown here is derived from an EMBL/GenBank/DDBJ whole genome shotgun (WGS) entry which is preliminary data.</text>
</comment>
<feature type="region of interest" description="Disordered" evidence="1">
    <location>
        <begin position="1"/>
        <end position="30"/>
    </location>
</feature>
<protein>
    <recommendedName>
        <fullName evidence="4">F-box domain-containing protein</fullName>
    </recommendedName>
</protein>
<dbReference type="Proteomes" id="UP001303115">
    <property type="component" value="Unassembled WGS sequence"/>
</dbReference>
<evidence type="ECO:0000313" key="2">
    <source>
        <dbReference type="EMBL" id="KAK4033368.1"/>
    </source>
</evidence>
<accession>A0AAN6PAR1</accession>
<dbReference type="PANTHER" id="PTHR42085:SF2">
    <property type="entry name" value="F-BOX DOMAIN-CONTAINING PROTEIN"/>
    <property type="match status" value="1"/>
</dbReference>
<keyword evidence="3" id="KW-1185">Reference proteome</keyword>
<reference evidence="3" key="1">
    <citation type="journal article" date="2023" name="Mol. Phylogenet. Evol.">
        <title>Genome-scale phylogeny and comparative genomics of the fungal order Sordariales.</title>
        <authorList>
            <person name="Hensen N."/>
            <person name="Bonometti L."/>
            <person name="Westerberg I."/>
            <person name="Brannstrom I.O."/>
            <person name="Guillou S."/>
            <person name="Cros-Aarteil S."/>
            <person name="Calhoun S."/>
            <person name="Haridas S."/>
            <person name="Kuo A."/>
            <person name="Mondo S."/>
            <person name="Pangilinan J."/>
            <person name="Riley R."/>
            <person name="LaButti K."/>
            <person name="Andreopoulos B."/>
            <person name="Lipzen A."/>
            <person name="Chen C."/>
            <person name="Yan M."/>
            <person name="Daum C."/>
            <person name="Ng V."/>
            <person name="Clum A."/>
            <person name="Steindorff A."/>
            <person name="Ohm R.A."/>
            <person name="Martin F."/>
            <person name="Silar P."/>
            <person name="Natvig D.O."/>
            <person name="Lalanne C."/>
            <person name="Gautier V."/>
            <person name="Ament-Velasquez S.L."/>
            <person name="Kruys A."/>
            <person name="Hutchinson M.I."/>
            <person name="Powell A.J."/>
            <person name="Barry K."/>
            <person name="Miller A.N."/>
            <person name="Grigoriev I.V."/>
            <person name="Debuchy R."/>
            <person name="Gladieux P."/>
            <person name="Hiltunen Thoren M."/>
            <person name="Johannesson H."/>
        </authorList>
    </citation>
    <scope>NUCLEOTIDE SEQUENCE [LARGE SCALE GENOMIC DNA]</scope>
    <source>
        <strain evidence="3">CBS 284.82</strain>
    </source>
</reference>
<dbReference type="PANTHER" id="PTHR42085">
    <property type="entry name" value="F-BOX DOMAIN-CONTAINING PROTEIN"/>
    <property type="match status" value="1"/>
</dbReference>
<dbReference type="InterPro" id="IPR038883">
    <property type="entry name" value="AN11006-like"/>
</dbReference>
<dbReference type="EMBL" id="MU854534">
    <property type="protein sequence ID" value="KAK4033368.1"/>
    <property type="molecule type" value="Genomic_DNA"/>
</dbReference>
<evidence type="ECO:0008006" key="4">
    <source>
        <dbReference type="Google" id="ProtNLM"/>
    </source>
</evidence>
<sequence>MSDPAAETASGLVATPAAVLTETPPNTPNHFPFMRLPPELRLMVYRYLLKTDAMIQLASARPLPCHHIGLSTAVLRLNRQISSEALSVLYGENKFSFFKFILTAGGPSPDA</sequence>